<keyword evidence="2" id="KW-1185">Reference proteome</keyword>
<evidence type="ECO:0000313" key="2">
    <source>
        <dbReference type="Proteomes" id="UP000654075"/>
    </source>
</evidence>
<sequence>MTMQTVAACVTSKCKTVGCLTRTERPRYLATNCRRSARWKAKHFQRNVKRKPSGYCLAVPCKLLTRCQLVCRDVTVAVQETCATLRAVSVRPVRIGLVTNREPAANVLNFDLLKLPYTETPPPGMHFGYDLHPKNLNYKIYNVWDGGAEGSTISDKAATNILRTQSRDPNQAACVDLARYKVPEKFFGFAASESLPVDVQGFLRLTAQDGQDLPDIQVRGVPGQHDDVLLSAPEMDKLGWSRHDNKFRLNSCGIDIPRETIANRTCSEVDDDNVVVLIRSCCAIEPFTTQLVSCKYQGI</sequence>
<dbReference type="Proteomes" id="UP000654075">
    <property type="component" value="Unassembled WGS sequence"/>
</dbReference>
<comment type="caution">
    <text evidence="1">The sequence shown here is derived from an EMBL/GenBank/DDBJ whole genome shotgun (WGS) entry which is preliminary data.</text>
</comment>
<feature type="non-terminal residue" evidence="1">
    <location>
        <position position="299"/>
    </location>
</feature>
<evidence type="ECO:0000313" key="1">
    <source>
        <dbReference type="EMBL" id="CAE8643821.1"/>
    </source>
</evidence>
<protein>
    <submittedName>
        <fullName evidence="1">Uncharacterized protein</fullName>
    </submittedName>
</protein>
<reference evidence="1" key="1">
    <citation type="submission" date="2021-02" db="EMBL/GenBank/DDBJ databases">
        <authorList>
            <person name="Dougan E. K."/>
            <person name="Rhodes N."/>
            <person name="Thang M."/>
            <person name="Chan C."/>
        </authorList>
    </citation>
    <scope>NUCLEOTIDE SEQUENCE</scope>
</reference>
<gene>
    <name evidence="1" type="ORF">PGLA1383_LOCUS58123</name>
</gene>
<organism evidence="1 2">
    <name type="scientific">Polarella glacialis</name>
    <name type="common">Dinoflagellate</name>
    <dbReference type="NCBI Taxonomy" id="89957"/>
    <lineage>
        <taxon>Eukaryota</taxon>
        <taxon>Sar</taxon>
        <taxon>Alveolata</taxon>
        <taxon>Dinophyceae</taxon>
        <taxon>Suessiales</taxon>
        <taxon>Suessiaceae</taxon>
        <taxon>Polarella</taxon>
    </lineage>
</organism>
<dbReference type="EMBL" id="CAJNNV010033443">
    <property type="protein sequence ID" value="CAE8643821.1"/>
    <property type="molecule type" value="Genomic_DNA"/>
</dbReference>
<proteinExistence type="predicted"/>
<name>A0A813I2B1_POLGL</name>
<dbReference type="AlphaFoldDB" id="A0A813I2B1"/>
<accession>A0A813I2B1</accession>